<dbReference type="Gene3D" id="3.30.1330.120">
    <property type="entry name" value="2-methylcitrate dehydratase PrpD"/>
    <property type="match status" value="1"/>
</dbReference>
<evidence type="ECO:0000259" key="3">
    <source>
        <dbReference type="Pfam" id="PF03972"/>
    </source>
</evidence>
<dbReference type="HOGENOM" id="CLU_026574_0_0_1"/>
<dbReference type="GeneID" id="19192593"/>
<dbReference type="AlphaFoldDB" id="W9WWD4"/>
<evidence type="ECO:0000259" key="4">
    <source>
        <dbReference type="Pfam" id="PF19305"/>
    </source>
</evidence>
<dbReference type="InterPro" id="IPR036148">
    <property type="entry name" value="MmgE/PrpD_sf"/>
</dbReference>
<dbReference type="GO" id="GO:0016829">
    <property type="term" value="F:lyase activity"/>
    <property type="evidence" value="ECO:0007669"/>
    <property type="project" value="InterPro"/>
</dbReference>
<dbReference type="InterPro" id="IPR045336">
    <property type="entry name" value="MmgE_PrpD_N"/>
</dbReference>
<dbReference type="Gene3D" id="1.10.4100.10">
    <property type="entry name" value="2-methylcitrate dehydratase PrpD"/>
    <property type="match status" value="1"/>
</dbReference>
<sequence length="481" mass="51134">MLNQAQAPKDTVQCNGEHNNPEPTLTSLAAHRLEKIRNRKLTPVVEGKATLCLLDYLGALVSGLSTPWSAALLRYAQGASPGRGNAHVMGLRSLVSADVAAFTNSALAHSIIRDDMHLAAGAHIGVMVIPAALALAQRDNWTGEQLLKGIVGGYELAVALGSAVRHSGLCNPHFRPSGIIGAFGAAAPGIVADANISTSVAASALSLGANMGAGLNEWPWAGGTEINTQMGTCSRNGISALDLARAGIYSSDTVLEGKDGFFVAYGCGPDSVEEFRNWLAATDPGAGVMGARFKPVAGCNMIQTPLAVALSLAREIHGSGQSIESIDIVTTTAAKDYPGCDSGGPYEKVQQTKMSLQYGVSAALLFGRIDEFAYMQYDNGDLQGLIRKCTLASDAKYDEALSRGEQPCRIRIRKKDGTVYQHSLADVPWLEGEAVEERFRKEAAAVFDPDTVDQILGQCRMLKDTKTCARLFELLALQRWR</sequence>
<feature type="domain" description="MmgE/PrpD N-terminal" evidence="3">
    <location>
        <begin position="33"/>
        <end position="269"/>
    </location>
</feature>
<dbReference type="InterPro" id="IPR005656">
    <property type="entry name" value="MmgE_PrpD"/>
</dbReference>
<dbReference type="OrthoDB" id="4120269at2759"/>
<dbReference type="InterPro" id="IPR045337">
    <property type="entry name" value="MmgE_PrpD_C"/>
</dbReference>
<feature type="region of interest" description="Disordered" evidence="2">
    <location>
        <begin position="1"/>
        <end position="24"/>
    </location>
</feature>
<evidence type="ECO:0008006" key="7">
    <source>
        <dbReference type="Google" id="ProtNLM"/>
    </source>
</evidence>
<dbReference type="PANTHER" id="PTHR16943">
    <property type="entry name" value="2-METHYLCITRATE DEHYDRATASE-RELATED"/>
    <property type="match status" value="1"/>
</dbReference>
<comment type="similarity">
    <text evidence="1">Belongs to the PrpD family.</text>
</comment>
<dbReference type="Pfam" id="PF19305">
    <property type="entry name" value="MmgE_PrpD_C"/>
    <property type="match status" value="1"/>
</dbReference>
<gene>
    <name evidence="5" type="ORF">A1O5_07888</name>
</gene>
<keyword evidence="6" id="KW-1185">Reference proteome</keyword>
<dbReference type="RefSeq" id="XP_007746666.1">
    <property type="nucleotide sequence ID" value="XM_007748476.1"/>
</dbReference>
<dbReference type="InterPro" id="IPR042183">
    <property type="entry name" value="MmgE/PrpD_sf_1"/>
</dbReference>
<dbReference type="Pfam" id="PF03972">
    <property type="entry name" value="MmgE_PrpD_N"/>
    <property type="match status" value="1"/>
</dbReference>
<reference evidence="5 6" key="1">
    <citation type="submission" date="2013-03" db="EMBL/GenBank/DDBJ databases">
        <title>The Genome Sequence of Cladophialophora psammophila CBS 110553.</title>
        <authorList>
            <consortium name="The Broad Institute Genomics Platform"/>
            <person name="Cuomo C."/>
            <person name="de Hoog S."/>
            <person name="Gorbushina A."/>
            <person name="Walker B."/>
            <person name="Young S.K."/>
            <person name="Zeng Q."/>
            <person name="Gargeya S."/>
            <person name="Fitzgerald M."/>
            <person name="Haas B."/>
            <person name="Abouelleil A."/>
            <person name="Allen A.W."/>
            <person name="Alvarado L."/>
            <person name="Arachchi H.M."/>
            <person name="Berlin A.M."/>
            <person name="Chapman S.B."/>
            <person name="Gainer-Dewar J."/>
            <person name="Goldberg J."/>
            <person name="Griggs A."/>
            <person name="Gujja S."/>
            <person name="Hansen M."/>
            <person name="Howarth C."/>
            <person name="Imamovic A."/>
            <person name="Ireland A."/>
            <person name="Larimer J."/>
            <person name="McCowan C."/>
            <person name="Murphy C."/>
            <person name="Pearson M."/>
            <person name="Poon T.W."/>
            <person name="Priest M."/>
            <person name="Roberts A."/>
            <person name="Saif S."/>
            <person name="Shea T."/>
            <person name="Sisk P."/>
            <person name="Sykes S."/>
            <person name="Wortman J."/>
            <person name="Nusbaum C."/>
            <person name="Birren B."/>
        </authorList>
    </citation>
    <scope>NUCLEOTIDE SEQUENCE [LARGE SCALE GENOMIC DNA]</scope>
    <source>
        <strain evidence="5 6">CBS 110553</strain>
    </source>
</reference>
<dbReference type="STRING" id="1182543.W9WWD4"/>
<dbReference type="EMBL" id="AMGX01000012">
    <property type="protein sequence ID" value="EXJ68956.1"/>
    <property type="molecule type" value="Genomic_DNA"/>
</dbReference>
<protein>
    <recommendedName>
        <fullName evidence="7">MmgE/PrpD family protein</fullName>
    </recommendedName>
</protein>
<feature type="domain" description="MmgE/PrpD C-terminal" evidence="4">
    <location>
        <begin position="299"/>
        <end position="454"/>
    </location>
</feature>
<evidence type="ECO:0000313" key="5">
    <source>
        <dbReference type="EMBL" id="EXJ68956.1"/>
    </source>
</evidence>
<name>W9WWD4_9EURO</name>
<evidence type="ECO:0000256" key="1">
    <source>
        <dbReference type="ARBA" id="ARBA00006174"/>
    </source>
</evidence>
<dbReference type="SUPFAM" id="SSF103378">
    <property type="entry name" value="2-methylcitrate dehydratase PrpD"/>
    <property type="match status" value="1"/>
</dbReference>
<evidence type="ECO:0000256" key="2">
    <source>
        <dbReference type="SAM" id="MobiDB-lite"/>
    </source>
</evidence>
<dbReference type="PANTHER" id="PTHR16943:SF8">
    <property type="entry name" value="2-METHYLCITRATE DEHYDRATASE"/>
    <property type="match status" value="1"/>
</dbReference>
<dbReference type="Proteomes" id="UP000019471">
    <property type="component" value="Unassembled WGS sequence"/>
</dbReference>
<dbReference type="InterPro" id="IPR042188">
    <property type="entry name" value="MmgE/PrpD_sf_2"/>
</dbReference>
<evidence type="ECO:0000313" key="6">
    <source>
        <dbReference type="Proteomes" id="UP000019471"/>
    </source>
</evidence>
<organism evidence="5 6">
    <name type="scientific">Cladophialophora psammophila CBS 110553</name>
    <dbReference type="NCBI Taxonomy" id="1182543"/>
    <lineage>
        <taxon>Eukaryota</taxon>
        <taxon>Fungi</taxon>
        <taxon>Dikarya</taxon>
        <taxon>Ascomycota</taxon>
        <taxon>Pezizomycotina</taxon>
        <taxon>Eurotiomycetes</taxon>
        <taxon>Chaetothyriomycetidae</taxon>
        <taxon>Chaetothyriales</taxon>
        <taxon>Herpotrichiellaceae</taxon>
        <taxon>Cladophialophora</taxon>
    </lineage>
</organism>
<comment type="caution">
    <text evidence="5">The sequence shown here is derived from an EMBL/GenBank/DDBJ whole genome shotgun (WGS) entry which is preliminary data.</text>
</comment>
<accession>W9WWD4</accession>
<proteinExistence type="inferred from homology"/>